<dbReference type="PRINTS" id="PR01388">
    <property type="entry name" value="CDTOXINB"/>
</dbReference>
<comment type="caution">
    <text evidence="2">The sequence shown here is derived from an EMBL/GenBank/DDBJ whole genome shotgun (WGS) entry which is preliminary data.</text>
</comment>
<dbReference type="EMBL" id="JBHSFK010000021">
    <property type="protein sequence ID" value="MFC4503579.1"/>
    <property type="molecule type" value="Genomic_DNA"/>
</dbReference>
<dbReference type="CDD" id="cd00161">
    <property type="entry name" value="beta-trefoil_Ricin-like"/>
    <property type="match status" value="1"/>
</dbReference>
<keyword evidence="1" id="KW-0732">Signal</keyword>
<keyword evidence="3" id="KW-1185">Reference proteome</keyword>
<reference evidence="3" key="1">
    <citation type="journal article" date="2019" name="Int. J. Syst. Evol. Microbiol.">
        <title>The Global Catalogue of Microorganisms (GCM) 10K type strain sequencing project: providing services to taxonomists for standard genome sequencing and annotation.</title>
        <authorList>
            <consortium name="The Broad Institute Genomics Platform"/>
            <consortium name="The Broad Institute Genome Sequencing Center for Infectious Disease"/>
            <person name="Wu L."/>
            <person name="Ma J."/>
        </authorList>
    </citation>
    <scope>NUCLEOTIDE SEQUENCE [LARGE SCALE GENOMIC DNA]</scope>
    <source>
        <strain evidence="3">CGMCC 4.7177</strain>
    </source>
</reference>
<dbReference type="SUPFAM" id="SSF56219">
    <property type="entry name" value="DNase I-like"/>
    <property type="match status" value="1"/>
</dbReference>
<dbReference type="Gene3D" id="2.80.10.50">
    <property type="match status" value="1"/>
</dbReference>
<dbReference type="Gene3D" id="3.60.10.10">
    <property type="entry name" value="Endonuclease/exonuclease/phosphatase"/>
    <property type="match status" value="1"/>
</dbReference>
<evidence type="ECO:0000313" key="3">
    <source>
        <dbReference type="Proteomes" id="UP001595839"/>
    </source>
</evidence>
<organism evidence="2 3">
    <name type="scientific">Streptomyces vulcanius</name>
    <dbReference type="NCBI Taxonomy" id="1441876"/>
    <lineage>
        <taxon>Bacteria</taxon>
        <taxon>Bacillati</taxon>
        <taxon>Actinomycetota</taxon>
        <taxon>Actinomycetes</taxon>
        <taxon>Kitasatosporales</taxon>
        <taxon>Streptomycetaceae</taxon>
        <taxon>Streptomyces</taxon>
    </lineage>
</organism>
<name>A0ABV9AUH0_9ACTN</name>
<feature type="signal peptide" evidence="1">
    <location>
        <begin position="1"/>
        <end position="24"/>
    </location>
</feature>
<dbReference type="InterPro" id="IPR036691">
    <property type="entry name" value="Endo/exonu/phosph_ase_sf"/>
</dbReference>
<dbReference type="PROSITE" id="PS50231">
    <property type="entry name" value="RICIN_B_LECTIN"/>
    <property type="match status" value="1"/>
</dbReference>
<dbReference type="Proteomes" id="UP001595839">
    <property type="component" value="Unassembled WGS sequence"/>
</dbReference>
<feature type="chain" id="PRO_5046674043" description="Ricin B lectin domain-containing protein" evidence="1">
    <location>
        <begin position="25"/>
        <end position="422"/>
    </location>
</feature>
<proteinExistence type="predicted"/>
<protein>
    <recommendedName>
        <fullName evidence="4">Ricin B lectin domain-containing protein</fullName>
    </recommendedName>
</protein>
<sequence length="422" mass="45772">MPMLAAAMLAGLIVSLTTPQRASAAVGDFRPATYNMQGGGGAGGSKWTTDVTQLMNAGYNVIALQEAGPRPPASAGNPISTSGYMGGNQQWAGWRVQRYSWDPWPNRINMPWTIFWVRTDFGANRVNLAILTNQPASSVLIARPAFWGSNGLPTSRPALGIRLGNTLFFTVHALANGGTDGRQLVQNISAVAGNRMWAAMGDWNRQPGDLTLQRGQHKYTSQSPTHMGGNGTNRELDYMVSNERIAGYGGITRGFGSDHMAVGFRHLAANAGVQLLNAHDGNRVLEVESQNSISSGSSIVSLGTRPGPYGHFKFVRANDGNYTIRVTKMAPGSIEQCLDAIDTRLLRYSCDGTTSQRFDVQYWDDTGQLRLKPLNRTTCLGDDTDFGWGSEIVTTMNCNKGEARFNFRFDNDPGPNAPLVVF</sequence>
<evidence type="ECO:0000313" key="2">
    <source>
        <dbReference type="EMBL" id="MFC4503579.1"/>
    </source>
</evidence>
<dbReference type="InterPro" id="IPR003539">
    <property type="entry name" value="CD_toxinB"/>
</dbReference>
<evidence type="ECO:0008006" key="4">
    <source>
        <dbReference type="Google" id="ProtNLM"/>
    </source>
</evidence>
<accession>A0ABV9AUH0</accession>
<dbReference type="InterPro" id="IPR035992">
    <property type="entry name" value="Ricin_B-like_lectins"/>
</dbReference>
<evidence type="ECO:0000256" key="1">
    <source>
        <dbReference type="SAM" id="SignalP"/>
    </source>
</evidence>
<gene>
    <name evidence="2" type="ORF">ACFPIH_29355</name>
</gene>
<dbReference type="RefSeq" id="WP_381178792.1">
    <property type="nucleotide sequence ID" value="NZ_JBHSFK010000021.1"/>
</dbReference>
<dbReference type="SUPFAM" id="SSF50370">
    <property type="entry name" value="Ricin B-like lectins"/>
    <property type="match status" value="1"/>
</dbReference>